<evidence type="ECO:0000313" key="2">
    <source>
        <dbReference type="EMBL" id="KAJ7674138.1"/>
    </source>
</evidence>
<name>A0AAD7D2M7_MYCRO</name>
<protein>
    <submittedName>
        <fullName evidence="2">Uncharacterized protein</fullName>
    </submittedName>
</protein>
<dbReference type="AlphaFoldDB" id="A0AAD7D2M7"/>
<dbReference type="EMBL" id="JARKIE010000159">
    <property type="protein sequence ID" value="KAJ7674138.1"/>
    <property type="molecule type" value="Genomic_DNA"/>
</dbReference>
<comment type="caution">
    <text evidence="2">The sequence shown here is derived from an EMBL/GenBank/DDBJ whole genome shotgun (WGS) entry which is preliminary data.</text>
</comment>
<reference evidence="2" key="1">
    <citation type="submission" date="2023-03" db="EMBL/GenBank/DDBJ databases">
        <title>Massive genome expansion in bonnet fungi (Mycena s.s.) driven by repeated elements and novel gene families across ecological guilds.</title>
        <authorList>
            <consortium name="Lawrence Berkeley National Laboratory"/>
            <person name="Harder C.B."/>
            <person name="Miyauchi S."/>
            <person name="Viragh M."/>
            <person name="Kuo A."/>
            <person name="Thoen E."/>
            <person name="Andreopoulos B."/>
            <person name="Lu D."/>
            <person name="Skrede I."/>
            <person name="Drula E."/>
            <person name="Henrissat B."/>
            <person name="Morin E."/>
            <person name="Kohler A."/>
            <person name="Barry K."/>
            <person name="LaButti K."/>
            <person name="Morin E."/>
            <person name="Salamov A."/>
            <person name="Lipzen A."/>
            <person name="Mereny Z."/>
            <person name="Hegedus B."/>
            <person name="Baldrian P."/>
            <person name="Stursova M."/>
            <person name="Weitz H."/>
            <person name="Taylor A."/>
            <person name="Grigoriev I.V."/>
            <person name="Nagy L.G."/>
            <person name="Martin F."/>
            <person name="Kauserud H."/>
        </authorList>
    </citation>
    <scope>NUCLEOTIDE SEQUENCE</scope>
    <source>
        <strain evidence="2">CBHHK067</strain>
    </source>
</reference>
<gene>
    <name evidence="2" type="ORF">B0H17DRAFT_1140787</name>
</gene>
<feature type="region of interest" description="Disordered" evidence="1">
    <location>
        <begin position="31"/>
        <end position="77"/>
    </location>
</feature>
<organism evidence="2 3">
    <name type="scientific">Mycena rosella</name>
    <name type="common">Pink bonnet</name>
    <name type="synonym">Agaricus rosellus</name>
    <dbReference type="NCBI Taxonomy" id="1033263"/>
    <lineage>
        <taxon>Eukaryota</taxon>
        <taxon>Fungi</taxon>
        <taxon>Dikarya</taxon>
        <taxon>Basidiomycota</taxon>
        <taxon>Agaricomycotina</taxon>
        <taxon>Agaricomycetes</taxon>
        <taxon>Agaricomycetidae</taxon>
        <taxon>Agaricales</taxon>
        <taxon>Marasmiineae</taxon>
        <taxon>Mycenaceae</taxon>
        <taxon>Mycena</taxon>
    </lineage>
</organism>
<accession>A0AAD7D2M7</accession>
<proteinExistence type="predicted"/>
<evidence type="ECO:0000313" key="3">
    <source>
        <dbReference type="Proteomes" id="UP001221757"/>
    </source>
</evidence>
<evidence type="ECO:0000256" key="1">
    <source>
        <dbReference type="SAM" id="MobiDB-lite"/>
    </source>
</evidence>
<dbReference type="Proteomes" id="UP001221757">
    <property type="component" value="Unassembled WGS sequence"/>
</dbReference>
<sequence length="182" mass="19624">MSEIPKHEMRLNKTAPLHYLIPPTKLKPWSRKAAAASKSKVAEPLPETEAPAAHSSEGTSVANAPVTDDPRGDLAKDPFNLAQHHCAAGPALPAGASVPALSWVTTVMLENWEDNIIEITGCDGRLKMPSFNFKDRSSGGYVEIDDLAPIKTEEVKPVMDYGMTYNQSPAPSYTRGCSHSSP</sequence>
<feature type="compositionally biased region" description="Low complexity" evidence="1">
    <location>
        <begin position="31"/>
        <end position="53"/>
    </location>
</feature>
<keyword evidence="3" id="KW-1185">Reference proteome</keyword>